<evidence type="ECO:0000313" key="4">
    <source>
        <dbReference type="Proteomes" id="UP000237378"/>
    </source>
</evidence>
<organism evidence="1 3">
    <name type="scientific">Pseudomonas putida</name>
    <name type="common">Arthrobacter siderocapsulatus</name>
    <dbReference type="NCBI Taxonomy" id="303"/>
    <lineage>
        <taxon>Bacteria</taxon>
        <taxon>Pseudomonadati</taxon>
        <taxon>Pseudomonadota</taxon>
        <taxon>Gammaproteobacteria</taxon>
        <taxon>Pseudomonadales</taxon>
        <taxon>Pseudomonadaceae</taxon>
        <taxon>Pseudomonas</taxon>
    </lineage>
</organism>
<evidence type="ECO:0000313" key="2">
    <source>
        <dbReference type="EMBL" id="POG02888.1"/>
    </source>
</evidence>
<dbReference type="EMBL" id="CP018743">
    <property type="protein sequence ID" value="APO83241.1"/>
    <property type="molecule type" value="Genomic_DNA"/>
</dbReference>
<name>A0A1L5PSY0_PSEPU</name>
<gene>
    <name evidence="2" type="ORF">BGP82_16390</name>
    <name evidence="1" type="ORF">BL240_18030</name>
</gene>
<dbReference type="EMBL" id="MING01000083">
    <property type="protein sequence ID" value="POG02888.1"/>
    <property type="molecule type" value="Genomic_DNA"/>
</dbReference>
<proteinExistence type="predicted"/>
<dbReference type="RefSeq" id="WP_075045753.1">
    <property type="nucleotide sequence ID" value="NZ_CP018743.1"/>
</dbReference>
<dbReference type="Proteomes" id="UP000237378">
    <property type="component" value="Unassembled WGS sequence"/>
</dbReference>
<protein>
    <submittedName>
        <fullName evidence="1">Uncharacterized protein</fullName>
    </submittedName>
</protein>
<dbReference type="AlphaFoldDB" id="A0A1L5PSY0"/>
<reference evidence="2 4" key="1">
    <citation type="submission" date="2016-08" db="EMBL/GenBank/DDBJ databases">
        <authorList>
            <person name="Seilhamer J.J."/>
        </authorList>
    </citation>
    <scope>NUCLEOTIDE SEQUENCE [LARGE SCALE GENOMIC DNA]</scope>
    <source>
        <strain evidence="2 4">KH-18-2</strain>
    </source>
</reference>
<dbReference type="Proteomes" id="UP000185146">
    <property type="component" value="Chromosome"/>
</dbReference>
<sequence>MDAIKSCYHPIDAAILWCDLADHTAEILQVEIAHSGELLKHFPQWPCLYFYVERIYDAIASGELPATFLGGPITLNDHAERVYWSTRRPDLRAWFALNHPEEKPEFLFPKNIDHLECVSLNAFLAVQAERDFYAREFEKMHQAYDSVVEEMTVYKRHENELTAQLDAAEPAPEASASVHYTIIGALLAITVGKSKSGLVQSIYKNQTAVVQAILSQFPGLHGLSKHTLDRKFALARRHLAQAEQA</sequence>
<reference evidence="2 4" key="3">
    <citation type="submission" date="2018-03" db="EMBL/GenBank/DDBJ databases">
        <title>Draft genome of Pseudomonas putida strain KH-18-2.</title>
        <authorList>
            <person name="Yoshizawa S."/>
            <person name="Khan N.H."/>
            <person name="Nishimura M."/>
            <person name="Chiura H.X."/>
            <person name="Ogura Y."/>
            <person name="Hayashi T."/>
            <person name="Kogure K."/>
        </authorList>
    </citation>
    <scope>NUCLEOTIDE SEQUENCE [LARGE SCALE GENOMIC DNA]</scope>
    <source>
        <strain evidence="2 4">KH-18-2</strain>
    </source>
</reference>
<evidence type="ECO:0000313" key="3">
    <source>
        <dbReference type="Proteomes" id="UP000185146"/>
    </source>
</evidence>
<accession>A0A1L5PSY0</accession>
<evidence type="ECO:0000313" key="1">
    <source>
        <dbReference type="EMBL" id="APO83241.1"/>
    </source>
</evidence>
<reference evidence="1 3" key="2">
    <citation type="submission" date="2016-12" db="EMBL/GenBank/DDBJ databases">
        <title>Draft Genome Sequence of Mercury Resistant Pseudomonas DRA525.</title>
        <authorList>
            <person name="Drace K.M."/>
        </authorList>
    </citation>
    <scope>NUCLEOTIDE SEQUENCE [LARGE SCALE GENOMIC DNA]</scope>
    <source>
        <strain evidence="1 3">DRA525</strain>
    </source>
</reference>